<dbReference type="AlphaFoldDB" id="A0A0K8UKH3"/>
<protein>
    <submittedName>
        <fullName evidence="1">Adenylate kinase 8</fullName>
    </submittedName>
</protein>
<keyword evidence="1" id="KW-0418">Kinase</keyword>
<dbReference type="SUPFAM" id="SSF52540">
    <property type="entry name" value="P-loop containing nucleoside triphosphate hydrolases"/>
    <property type="match status" value="1"/>
</dbReference>
<proteinExistence type="predicted"/>
<name>A0A0K8UKH3_BACLA</name>
<keyword evidence="1" id="KW-0808">Transferase</keyword>
<organism evidence="1">
    <name type="scientific">Bactrocera latifrons</name>
    <name type="common">Malaysian fruit fly</name>
    <name type="synonym">Chaetodacus latifrons</name>
    <dbReference type="NCBI Taxonomy" id="174628"/>
    <lineage>
        <taxon>Eukaryota</taxon>
        <taxon>Metazoa</taxon>
        <taxon>Ecdysozoa</taxon>
        <taxon>Arthropoda</taxon>
        <taxon>Hexapoda</taxon>
        <taxon>Insecta</taxon>
        <taxon>Pterygota</taxon>
        <taxon>Neoptera</taxon>
        <taxon>Endopterygota</taxon>
        <taxon>Diptera</taxon>
        <taxon>Brachycera</taxon>
        <taxon>Muscomorpha</taxon>
        <taxon>Tephritoidea</taxon>
        <taxon>Tephritidae</taxon>
        <taxon>Bactrocera</taxon>
        <taxon>Bactrocera</taxon>
    </lineage>
</organism>
<dbReference type="Gene3D" id="3.40.50.300">
    <property type="entry name" value="P-loop containing nucleotide triphosphate hydrolases"/>
    <property type="match status" value="1"/>
</dbReference>
<gene>
    <name evidence="1" type="primary">ak8_2</name>
    <name evidence="1" type="ORF">c0_g1_i3</name>
</gene>
<dbReference type="OrthoDB" id="522106at2759"/>
<dbReference type="EMBL" id="GDHF01025489">
    <property type="protein sequence ID" value="JAI26825.1"/>
    <property type="molecule type" value="Transcribed_RNA"/>
</dbReference>
<dbReference type="GeneID" id="108972384"/>
<sequence>MSTTTTINKLALAEYSAELMVYFEKHKIIEIITRLMVEIGLIRPTNPQNWIAINIRRIADEFYHKCLKASFTSSKIVNAENLIYTTFFRNDEVAQKLHKAFLDNVAKDKSSAVSKAIQQRLLQIDALRQGWVLINYPRNVEEFTEMFETYKIPPNKVIYLQCPEIMAMRRLVAKPNLGCPQNTCEYIEHEMAYFSQNETAINDYLQRRHETIYIDSTPCFEAVRTNLWTQMERLPYVMGYKM</sequence>
<dbReference type="InterPro" id="IPR027417">
    <property type="entry name" value="P-loop_NTPase"/>
</dbReference>
<evidence type="ECO:0000313" key="1">
    <source>
        <dbReference type="EMBL" id="JAI26825.1"/>
    </source>
</evidence>
<reference evidence="1" key="1">
    <citation type="submission" date="2015-06" db="EMBL/GenBank/DDBJ databases">
        <authorList>
            <person name="Hoefler B.C."/>
            <person name="Straight P.D."/>
        </authorList>
    </citation>
    <scope>NUCLEOTIDE SEQUENCE</scope>
</reference>
<accession>A0A0K8UKH3</accession>
<dbReference type="GO" id="GO:0016301">
    <property type="term" value="F:kinase activity"/>
    <property type="evidence" value="ECO:0007669"/>
    <property type="project" value="UniProtKB-KW"/>
</dbReference>